<dbReference type="InterPro" id="IPR010099">
    <property type="entry name" value="SDR39U1"/>
</dbReference>
<comment type="caution">
    <text evidence="4">The sequence shown here is derived from an EMBL/GenBank/DDBJ whole genome shotgun (WGS) entry which is preliminary data.</text>
</comment>
<keyword evidence="5" id="KW-1185">Reference proteome</keyword>
<feature type="domain" description="DUF1731" evidence="3">
    <location>
        <begin position="253"/>
        <end position="299"/>
    </location>
</feature>
<evidence type="ECO:0000259" key="2">
    <source>
        <dbReference type="Pfam" id="PF01370"/>
    </source>
</evidence>
<proteinExistence type="inferred from homology"/>
<dbReference type="SUPFAM" id="SSF51735">
    <property type="entry name" value="NAD(P)-binding Rossmann-fold domains"/>
    <property type="match status" value="1"/>
</dbReference>
<protein>
    <submittedName>
        <fullName evidence="4">TIGR01777 family oxidoreductase</fullName>
    </submittedName>
</protein>
<evidence type="ECO:0000313" key="5">
    <source>
        <dbReference type="Proteomes" id="UP001597100"/>
    </source>
</evidence>
<dbReference type="Pfam" id="PF08338">
    <property type="entry name" value="DUF1731"/>
    <property type="match status" value="1"/>
</dbReference>
<sequence length="306" mass="34036">MRVLITGATGLIGKKITELCHENGMKVSYLSTSKNKLEDQDNYRGFYWNPSTGEIDTRCFERVGTIINLAGANVFQPWTKKAKANILNSRVDSLNLLHKTLSENSHEVGQLISASAVGIYESSFQKMHTEDDRKVDDSFLGKVTQRWEAAADQFNDLGLRVAKVRIGLVLSNKGGALAQMQKPFKYNLGAALGSGKQWQSWIHIEDLSRIFLHILKEGLTGVYNAVAPNPVTNKTLTEQLAKIMGKKTWLPNVPAPVLKISMGEMSQIILSSQLVSSKKINETGFTFHYINLERALRDLLKEKTGA</sequence>
<dbReference type="Pfam" id="PF01370">
    <property type="entry name" value="Epimerase"/>
    <property type="match status" value="1"/>
</dbReference>
<feature type="domain" description="NAD-dependent epimerase/dehydratase" evidence="2">
    <location>
        <begin position="3"/>
        <end position="224"/>
    </location>
</feature>
<evidence type="ECO:0000256" key="1">
    <source>
        <dbReference type="ARBA" id="ARBA00009353"/>
    </source>
</evidence>
<reference evidence="5" key="1">
    <citation type="journal article" date="2019" name="Int. J. Syst. Evol. Microbiol.">
        <title>The Global Catalogue of Microorganisms (GCM) 10K type strain sequencing project: providing services to taxonomists for standard genome sequencing and annotation.</title>
        <authorList>
            <consortium name="The Broad Institute Genomics Platform"/>
            <consortium name="The Broad Institute Genome Sequencing Center for Infectious Disease"/>
            <person name="Wu L."/>
            <person name="Ma J."/>
        </authorList>
    </citation>
    <scope>NUCLEOTIDE SEQUENCE [LARGE SCALE GENOMIC DNA]</scope>
    <source>
        <strain evidence="5">CCUG 60898</strain>
    </source>
</reference>
<dbReference type="PANTHER" id="PTHR11092:SF0">
    <property type="entry name" value="EPIMERASE FAMILY PROTEIN SDR39U1"/>
    <property type="match status" value="1"/>
</dbReference>
<evidence type="ECO:0000259" key="3">
    <source>
        <dbReference type="Pfam" id="PF08338"/>
    </source>
</evidence>
<dbReference type="InterPro" id="IPR036291">
    <property type="entry name" value="NAD(P)-bd_dom_sf"/>
</dbReference>
<dbReference type="EMBL" id="JBHTJP010000035">
    <property type="protein sequence ID" value="MFD0977884.1"/>
    <property type="molecule type" value="Genomic_DNA"/>
</dbReference>
<dbReference type="Gene3D" id="3.40.50.720">
    <property type="entry name" value="NAD(P)-binding Rossmann-like Domain"/>
    <property type="match status" value="1"/>
</dbReference>
<name>A0ABW3IIR6_9FLAO</name>
<evidence type="ECO:0000313" key="4">
    <source>
        <dbReference type="EMBL" id="MFD0977884.1"/>
    </source>
</evidence>
<dbReference type="InterPro" id="IPR001509">
    <property type="entry name" value="Epimerase_deHydtase"/>
</dbReference>
<gene>
    <name evidence="4" type="ORF">ACFQ1G_13890</name>
</gene>
<dbReference type="RefSeq" id="WP_380740532.1">
    <property type="nucleotide sequence ID" value="NZ_JBHTJP010000035.1"/>
</dbReference>
<dbReference type="NCBIfam" id="TIGR01777">
    <property type="entry name" value="yfcH"/>
    <property type="match status" value="1"/>
</dbReference>
<comment type="similarity">
    <text evidence="1">Belongs to the NAD(P)-dependent epimerase/dehydratase family. SDR39U1 subfamily.</text>
</comment>
<dbReference type="PANTHER" id="PTHR11092">
    <property type="entry name" value="SUGAR NUCLEOTIDE EPIMERASE RELATED"/>
    <property type="match status" value="1"/>
</dbReference>
<organism evidence="4 5">
    <name type="scientific">Salinimicrobium gaetbulicola</name>
    <dbReference type="NCBI Taxonomy" id="999702"/>
    <lineage>
        <taxon>Bacteria</taxon>
        <taxon>Pseudomonadati</taxon>
        <taxon>Bacteroidota</taxon>
        <taxon>Flavobacteriia</taxon>
        <taxon>Flavobacteriales</taxon>
        <taxon>Flavobacteriaceae</taxon>
        <taxon>Salinimicrobium</taxon>
    </lineage>
</organism>
<dbReference type="Proteomes" id="UP001597100">
    <property type="component" value="Unassembled WGS sequence"/>
</dbReference>
<accession>A0ABW3IIR6</accession>
<dbReference type="InterPro" id="IPR013549">
    <property type="entry name" value="DUF1731"/>
</dbReference>